<dbReference type="SMART" id="SM00849">
    <property type="entry name" value="Lactamase_B"/>
    <property type="match status" value="1"/>
</dbReference>
<keyword evidence="3" id="KW-0378">Hydrolase</keyword>
<dbReference type="EMBL" id="UINC01023933">
    <property type="protein sequence ID" value="SVA96598.1"/>
    <property type="molecule type" value="Genomic_DNA"/>
</dbReference>
<gene>
    <name evidence="6" type="ORF">METZ01_LOCUS149452</name>
</gene>
<keyword evidence="4" id="KW-0862">Zinc</keyword>
<evidence type="ECO:0000256" key="4">
    <source>
        <dbReference type="ARBA" id="ARBA00022833"/>
    </source>
</evidence>
<evidence type="ECO:0000256" key="2">
    <source>
        <dbReference type="ARBA" id="ARBA00022723"/>
    </source>
</evidence>
<dbReference type="CDD" id="cd06262">
    <property type="entry name" value="metallo-hydrolase-like_MBL-fold"/>
    <property type="match status" value="1"/>
</dbReference>
<dbReference type="SUPFAM" id="SSF56281">
    <property type="entry name" value="Metallo-hydrolase/oxidoreductase"/>
    <property type="match status" value="1"/>
</dbReference>
<dbReference type="AlphaFoldDB" id="A0A382A4X8"/>
<protein>
    <recommendedName>
        <fullName evidence="5">Metallo-beta-lactamase domain-containing protein</fullName>
    </recommendedName>
</protein>
<dbReference type="GO" id="GO:0016787">
    <property type="term" value="F:hydrolase activity"/>
    <property type="evidence" value="ECO:0007669"/>
    <property type="project" value="UniProtKB-KW"/>
</dbReference>
<accession>A0A382A4X8</accession>
<dbReference type="InterPro" id="IPR051453">
    <property type="entry name" value="MBL_Glyoxalase_II"/>
</dbReference>
<organism evidence="6">
    <name type="scientific">marine metagenome</name>
    <dbReference type="NCBI Taxonomy" id="408172"/>
    <lineage>
        <taxon>unclassified sequences</taxon>
        <taxon>metagenomes</taxon>
        <taxon>ecological metagenomes</taxon>
    </lineage>
</organism>
<dbReference type="InterPro" id="IPR036866">
    <property type="entry name" value="RibonucZ/Hydroxyglut_hydro"/>
</dbReference>
<sequence length="219" mass="23886">MEVVVRFYYDREVQIIKVAGMSSSNNNGYVLICPDTNDAVVIDAPGEYEKLVDQIPNGASVKNLLITHGHRDHIASYEQMRVAAGHMAGIHELDEINLSPLRSDFYLSAGDIIKVGNIDLKVLHTPGHTKGAVCLLAGKHLFSGDTLFPGGPGYTATPESFNQIIHSITNQLFELPDDTNVYPGHGADSDIGQCKKEYAIFAGKTRSDDICGEVQWLNS</sequence>
<evidence type="ECO:0000259" key="5">
    <source>
        <dbReference type="SMART" id="SM00849"/>
    </source>
</evidence>
<evidence type="ECO:0000256" key="1">
    <source>
        <dbReference type="ARBA" id="ARBA00001947"/>
    </source>
</evidence>
<dbReference type="Pfam" id="PF00753">
    <property type="entry name" value="Lactamase_B"/>
    <property type="match status" value="1"/>
</dbReference>
<proteinExistence type="predicted"/>
<evidence type="ECO:0000256" key="3">
    <source>
        <dbReference type="ARBA" id="ARBA00022801"/>
    </source>
</evidence>
<dbReference type="PANTHER" id="PTHR46233:SF3">
    <property type="entry name" value="HYDROXYACYLGLUTATHIONE HYDROLASE GLOC"/>
    <property type="match status" value="1"/>
</dbReference>
<evidence type="ECO:0000313" key="6">
    <source>
        <dbReference type="EMBL" id="SVA96598.1"/>
    </source>
</evidence>
<dbReference type="PANTHER" id="PTHR46233">
    <property type="entry name" value="HYDROXYACYLGLUTATHIONE HYDROLASE GLOC"/>
    <property type="match status" value="1"/>
</dbReference>
<dbReference type="GO" id="GO:0046872">
    <property type="term" value="F:metal ion binding"/>
    <property type="evidence" value="ECO:0007669"/>
    <property type="project" value="UniProtKB-KW"/>
</dbReference>
<dbReference type="InterPro" id="IPR001279">
    <property type="entry name" value="Metallo-B-lactamas"/>
</dbReference>
<dbReference type="Gene3D" id="3.60.15.10">
    <property type="entry name" value="Ribonuclease Z/Hydroxyacylglutathione hydrolase-like"/>
    <property type="match status" value="1"/>
</dbReference>
<name>A0A382A4X8_9ZZZZ</name>
<reference evidence="6" key="1">
    <citation type="submission" date="2018-05" db="EMBL/GenBank/DDBJ databases">
        <authorList>
            <person name="Lanie J.A."/>
            <person name="Ng W.-L."/>
            <person name="Kazmierczak K.M."/>
            <person name="Andrzejewski T.M."/>
            <person name="Davidsen T.M."/>
            <person name="Wayne K.J."/>
            <person name="Tettelin H."/>
            <person name="Glass J.I."/>
            <person name="Rusch D."/>
            <person name="Podicherti R."/>
            <person name="Tsui H.-C.T."/>
            <person name="Winkler M.E."/>
        </authorList>
    </citation>
    <scope>NUCLEOTIDE SEQUENCE</scope>
</reference>
<feature type="domain" description="Metallo-beta-lactamase" evidence="5">
    <location>
        <begin position="25"/>
        <end position="185"/>
    </location>
</feature>
<comment type="cofactor">
    <cofactor evidence="1">
        <name>Zn(2+)</name>
        <dbReference type="ChEBI" id="CHEBI:29105"/>
    </cofactor>
</comment>
<keyword evidence="2" id="KW-0479">Metal-binding</keyword>